<proteinExistence type="predicted"/>
<comment type="caution">
    <text evidence="1">The sequence shown here is derived from an EMBL/GenBank/DDBJ whole genome shotgun (WGS) entry which is preliminary data.</text>
</comment>
<organism evidence="1 2">
    <name type="scientific">Pseudomonas brassicacearum</name>
    <dbReference type="NCBI Taxonomy" id="930166"/>
    <lineage>
        <taxon>Bacteria</taxon>
        <taxon>Pseudomonadati</taxon>
        <taxon>Pseudomonadota</taxon>
        <taxon>Gammaproteobacteria</taxon>
        <taxon>Pseudomonadales</taxon>
        <taxon>Pseudomonadaceae</taxon>
        <taxon>Pseudomonas</taxon>
    </lineage>
</organism>
<dbReference type="AlphaFoldDB" id="A0A423IG35"/>
<gene>
    <name evidence="1" type="ORF">BK660_01590</name>
</gene>
<dbReference type="RefSeq" id="WP_123431783.1">
    <property type="nucleotide sequence ID" value="NZ_MOBK01000001.1"/>
</dbReference>
<sequence>MQRVNELSPIDSIDPLSVRLLTESLQCAWETALENIIQARTELAILEHVSIARGFAWGVHAGVLVDHTDFTSMGAKIILAHQEALDKCRNTVIENG</sequence>
<dbReference type="EMBL" id="MOBK01000001">
    <property type="protein sequence ID" value="RON24390.1"/>
    <property type="molecule type" value="Genomic_DNA"/>
</dbReference>
<name>A0A423IG35_9PSED</name>
<evidence type="ECO:0000313" key="1">
    <source>
        <dbReference type="EMBL" id="RON24390.1"/>
    </source>
</evidence>
<protein>
    <submittedName>
        <fullName evidence="1">Uncharacterized protein</fullName>
    </submittedName>
</protein>
<accession>A0A423IG35</accession>
<dbReference type="Proteomes" id="UP000285636">
    <property type="component" value="Unassembled WGS sequence"/>
</dbReference>
<evidence type="ECO:0000313" key="2">
    <source>
        <dbReference type="Proteomes" id="UP000285636"/>
    </source>
</evidence>
<reference evidence="1 2" key="1">
    <citation type="submission" date="2016-10" db="EMBL/GenBank/DDBJ databases">
        <title>Comparative genome analysis of multiple Pseudomonas spp. focuses on biocontrol and plant growth promoting traits.</title>
        <authorList>
            <person name="Tao X.-Y."/>
            <person name="Taylor C.G."/>
        </authorList>
    </citation>
    <scope>NUCLEOTIDE SEQUENCE [LARGE SCALE GENOMIC DNA]</scope>
    <source>
        <strain evidence="1 2">38D7</strain>
    </source>
</reference>